<dbReference type="SUPFAM" id="SSF48264">
    <property type="entry name" value="Cytochrome P450"/>
    <property type="match status" value="1"/>
</dbReference>
<evidence type="ECO:0000313" key="8">
    <source>
        <dbReference type="Proteomes" id="UP001603857"/>
    </source>
</evidence>
<keyword evidence="5" id="KW-0503">Monooxygenase</keyword>
<dbReference type="EMBL" id="JBGMDY010000006">
    <property type="protein sequence ID" value="KAL2330723.1"/>
    <property type="molecule type" value="Genomic_DNA"/>
</dbReference>
<keyword evidence="6" id="KW-0472">Membrane</keyword>
<evidence type="ECO:0000256" key="6">
    <source>
        <dbReference type="SAM" id="Phobius"/>
    </source>
</evidence>
<dbReference type="InterPro" id="IPR036396">
    <property type="entry name" value="Cyt_P450_sf"/>
</dbReference>
<dbReference type="Pfam" id="PF00067">
    <property type="entry name" value="p450"/>
    <property type="match status" value="1"/>
</dbReference>
<name>A0ABD1M589_9FABA</name>
<evidence type="ECO:0000256" key="1">
    <source>
        <dbReference type="ARBA" id="ARBA00022617"/>
    </source>
</evidence>
<keyword evidence="3" id="KW-0560">Oxidoreductase</keyword>
<dbReference type="Proteomes" id="UP001603857">
    <property type="component" value="Unassembled WGS sequence"/>
</dbReference>
<dbReference type="PANTHER" id="PTHR47947:SF18">
    <property type="entry name" value="CYTOCHROME P450 82A2"/>
    <property type="match status" value="1"/>
</dbReference>
<dbReference type="PANTHER" id="PTHR47947">
    <property type="entry name" value="CYTOCHROME P450 82C3-RELATED"/>
    <property type="match status" value="1"/>
</dbReference>
<keyword evidence="1" id="KW-0349">Heme</keyword>
<dbReference type="GO" id="GO:0004497">
    <property type="term" value="F:monooxygenase activity"/>
    <property type="evidence" value="ECO:0007669"/>
    <property type="project" value="UniProtKB-KW"/>
</dbReference>
<evidence type="ECO:0000256" key="5">
    <source>
        <dbReference type="ARBA" id="ARBA00023033"/>
    </source>
</evidence>
<dbReference type="PRINTS" id="PR00463">
    <property type="entry name" value="EP450I"/>
</dbReference>
<keyword evidence="8" id="KW-1185">Reference proteome</keyword>
<evidence type="ECO:0000256" key="4">
    <source>
        <dbReference type="ARBA" id="ARBA00023004"/>
    </source>
</evidence>
<dbReference type="AlphaFoldDB" id="A0ABD1M589"/>
<keyword evidence="4" id="KW-0408">Iron</keyword>
<accession>A0ABD1M589</accession>
<evidence type="ECO:0000313" key="7">
    <source>
        <dbReference type="EMBL" id="KAL2330723.1"/>
    </source>
</evidence>
<reference evidence="7 8" key="1">
    <citation type="submission" date="2024-08" db="EMBL/GenBank/DDBJ databases">
        <title>Insights into the chromosomal genome structure of Flemingia macrophylla.</title>
        <authorList>
            <person name="Ding Y."/>
            <person name="Zhao Y."/>
            <person name="Bi W."/>
            <person name="Wu M."/>
            <person name="Zhao G."/>
            <person name="Gong Y."/>
            <person name="Li W."/>
            <person name="Zhang P."/>
        </authorList>
    </citation>
    <scope>NUCLEOTIDE SEQUENCE [LARGE SCALE GENOMIC DNA]</scope>
    <source>
        <strain evidence="7">DYQJB</strain>
        <tissue evidence="7">Leaf</tissue>
    </source>
</reference>
<dbReference type="InterPro" id="IPR001128">
    <property type="entry name" value="Cyt_P450"/>
</dbReference>
<sequence length="185" mass="20844">MEFVLNLLNVGAIGILSLILFCLFLYHPFKSGCTKEAPRVAGAWPILGHLPLLSGSKTPHRLLGALANKYGPIFTIKLGTKKVLVISNWEIAKECFTTNDMAVSSRPKLLAVEHMGYNAMFGFLPYGPYWRELRRITTLNILTSHRVVQLQPVRALEVQNSINELFDVWCREKNESGYALVDLKK</sequence>
<comment type="caution">
    <text evidence="7">The sequence shown here is derived from an EMBL/GenBank/DDBJ whole genome shotgun (WGS) entry which is preliminary data.</text>
</comment>
<dbReference type="GO" id="GO:0046872">
    <property type="term" value="F:metal ion binding"/>
    <property type="evidence" value="ECO:0007669"/>
    <property type="project" value="UniProtKB-KW"/>
</dbReference>
<gene>
    <name evidence="7" type="ORF">Fmac_018304</name>
</gene>
<proteinExistence type="predicted"/>
<evidence type="ECO:0008006" key="9">
    <source>
        <dbReference type="Google" id="ProtNLM"/>
    </source>
</evidence>
<dbReference type="Gene3D" id="1.10.630.10">
    <property type="entry name" value="Cytochrome P450"/>
    <property type="match status" value="1"/>
</dbReference>
<organism evidence="7 8">
    <name type="scientific">Flemingia macrophylla</name>
    <dbReference type="NCBI Taxonomy" id="520843"/>
    <lineage>
        <taxon>Eukaryota</taxon>
        <taxon>Viridiplantae</taxon>
        <taxon>Streptophyta</taxon>
        <taxon>Embryophyta</taxon>
        <taxon>Tracheophyta</taxon>
        <taxon>Spermatophyta</taxon>
        <taxon>Magnoliopsida</taxon>
        <taxon>eudicotyledons</taxon>
        <taxon>Gunneridae</taxon>
        <taxon>Pentapetalae</taxon>
        <taxon>rosids</taxon>
        <taxon>fabids</taxon>
        <taxon>Fabales</taxon>
        <taxon>Fabaceae</taxon>
        <taxon>Papilionoideae</taxon>
        <taxon>50 kb inversion clade</taxon>
        <taxon>NPAAA clade</taxon>
        <taxon>indigoferoid/millettioid clade</taxon>
        <taxon>Phaseoleae</taxon>
        <taxon>Flemingia</taxon>
    </lineage>
</organism>
<dbReference type="InterPro" id="IPR050651">
    <property type="entry name" value="Plant_Cytochrome_P450_Monoox"/>
</dbReference>
<keyword evidence="6" id="KW-1133">Transmembrane helix</keyword>
<feature type="transmembrane region" description="Helical" evidence="6">
    <location>
        <begin position="6"/>
        <end position="26"/>
    </location>
</feature>
<evidence type="ECO:0000256" key="2">
    <source>
        <dbReference type="ARBA" id="ARBA00022723"/>
    </source>
</evidence>
<dbReference type="InterPro" id="IPR002401">
    <property type="entry name" value="Cyt_P450_E_grp-I"/>
</dbReference>
<protein>
    <recommendedName>
        <fullName evidence="9">Cytochrome P450</fullName>
    </recommendedName>
</protein>
<evidence type="ECO:0000256" key="3">
    <source>
        <dbReference type="ARBA" id="ARBA00023002"/>
    </source>
</evidence>
<keyword evidence="2" id="KW-0479">Metal-binding</keyword>
<keyword evidence="6" id="KW-0812">Transmembrane</keyword>